<name>A0A345ME78_9CAUD</name>
<protein>
    <submittedName>
        <fullName evidence="1">Uncharacterized protein</fullName>
    </submittedName>
</protein>
<gene>
    <name evidence="1" type="primary">174</name>
    <name evidence="1" type="ORF">SEA_SPARKLEGODDESS_174</name>
</gene>
<organism evidence="1 2">
    <name type="scientific">Streptomyces phage SparkleGoddess</name>
    <dbReference type="NCBI Taxonomy" id="2283305"/>
    <lineage>
        <taxon>Viruses</taxon>
        <taxon>Duplodnaviria</taxon>
        <taxon>Heunggongvirae</taxon>
        <taxon>Uroviricota</taxon>
        <taxon>Caudoviricetes</taxon>
        <taxon>Stanwilliamsviridae</taxon>
        <taxon>Loccivirinae</taxon>
        <taxon>Gilsonvirus</taxon>
        <taxon>Gilsonvirus comrade</taxon>
    </lineage>
</organism>
<dbReference type="EMBL" id="MH590589">
    <property type="protein sequence ID" value="AXH68859.1"/>
    <property type="molecule type" value="Genomic_DNA"/>
</dbReference>
<dbReference type="Proteomes" id="UP000259914">
    <property type="component" value="Segment"/>
</dbReference>
<accession>A0A345ME78</accession>
<reference evidence="1 2" key="1">
    <citation type="submission" date="2018-07" db="EMBL/GenBank/DDBJ databases">
        <authorList>
            <person name="Dixon J."/>
            <person name="Knudsen H.R."/>
            <person name="Rock W."/>
            <person name="Scott A.N."/>
            <person name="Walsdorf S.L."/>
            <person name="Layton S.R."/>
            <person name="Nayek S."/>
            <person name="Kim T."/>
            <person name="Hughes L.E."/>
            <person name="Garlena R.A."/>
            <person name="Russell D.A."/>
            <person name="Pope W.H."/>
            <person name="Jacobs-Sera D."/>
            <person name="Hatfull G.F."/>
        </authorList>
    </citation>
    <scope>NUCLEOTIDE SEQUENCE [LARGE SCALE GENOMIC DNA]</scope>
</reference>
<proteinExistence type="predicted"/>
<evidence type="ECO:0000313" key="2">
    <source>
        <dbReference type="Proteomes" id="UP000259914"/>
    </source>
</evidence>
<sequence length="86" mass="10019">MSLYTNNVRKIFKTMRAPYPNFVVDIVEYPDYLSLRVYKDNIESFSEPQKVALAEYLYQVRDAIRSECKCHIEGVENAPPSRGRQG</sequence>
<evidence type="ECO:0000313" key="1">
    <source>
        <dbReference type="EMBL" id="AXH68859.1"/>
    </source>
</evidence>